<comment type="caution">
    <text evidence="2">The sequence shown here is derived from an EMBL/GenBank/DDBJ whole genome shotgun (WGS) entry which is preliminary data.</text>
</comment>
<feature type="chain" id="PRO_5017622510" description="DUF4251 domain-containing protein" evidence="1">
    <location>
        <begin position="20"/>
        <end position="181"/>
    </location>
</feature>
<organism evidence="2 3">
    <name type="scientific">Deminuibacter soli</name>
    <dbReference type="NCBI Taxonomy" id="2291815"/>
    <lineage>
        <taxon>Bacteria</taxon>
        <taxon>Pseudomonadati</taxon>
        <taxon>Bacteroidota</taxon>
        <taxon>Chitinophagia</taxon>
        <taxon>Chitinophagales</taxon>
        <taxon>Chitinophagaceae</taxon>
        <taxon>Deminuibacter</taxon>
    </lineage>
</organism>
<sequence>MIKNISLFFLLFLASPVFGQQRPQIVLSAIDTIFNESVATLKRLYYTRTLTYEERSSMYPYDIAGEILLRNPLVICSHFPVARLYFSTDSTGRLSAFVYRVQGSPADLPDSISLRMHQTARIVSFNTSTLGSKENLVVQSWRNSQCNYRISKHFFNTDDLVVMSSNDVNSYMKTHFQRPKK</sequence>
<evidence type="ECO:0000256" key="1">
    <source>
        <dbReference type="SAM" id="SignalP"/>
    </source>
</evidence>
<keyword evidence="3" id="KW-1185">Reference proteome</keyword>
<dbReference type="AlphaFoldDB" id="A0A3E1NGL9"/>
<name>A0A3E1NGL9_9BACT</name>
<dbReference type="Proteomes" id="UP000261284">
    <property type="component" value="Unassembled WGS sequence"/>
</dbReference>
<protein>
    <recommendedName>
        <fullName evidence="4">DUF4251 domain-containing protein</fullName>
    </recommendedName>
</protein>
<dbReference type="EMBL" id="QTJU01000006">
    <property type="protein sequence ID" value="RFM26991.1"/>
    <property type="molecule type" value="Genomic_DNA"/>
</dbReference>
<proteinExistence type="predicted"/>
<gene>
    <name evidence="2" type="ORF">DXN05_16040</name>
</gene>
<evidence type="ECO:0008006" key="4">
    <source>
        <dbReference type="Google" id="ProtNLM"/>
    </source>
</evidence>
<evidence type="ECO:0000313" key="2">
    <source>
        <dbReference type="EMBL" id="RFM26991.1"/>
    </source>
</evidence>
<accession>A0A3E1NGL9</accession>
<evidence type="ECO:0000313" key="3">
    <source>
        <dbReference type="Proteomes" id="UP000261284"/>
    </source>
</evidence>
<feature type="signal peptide" evidence="1">
    <location>
        <begin position="1"/>
        <end position="19"/>
    </location>
</feature>
<keyword evidence="1" id="KW-0732">Signal</keyword>
<reference evidence="2 3" key="1">
    <citation type="submission" date="2018-08" db="EMBL/GenBank/DDBJ databases">
        <title>Chitinophagaceae sp. K23C18032701, a novel bacterium isolated from forest soil.</title>
        <authorList>
            <person name="Wang C."/>
        </authorList>
    </citation>
    <scope>NUCLEOTIDE SEQUENCE [LARGE SCALE GENOMIC DNA]</scope>
    <source>
        <strain evidence="2 3">K23C18032701</strain>
    </source>
</reference>